<organism evidence="1 2">
    <name type="scientific">Dermacentor silvarum</name>
    <name type="common">Tick</name>
    <dbReference type="NCBI Taxonomy" id="543639"/>
    <lineage>
        <taxon>Eukaryota</taxon>
        <taxon>Metazoa</taxon>
        <taxon>Ecdysozoa</taxon>
        <taxon>Arthropoda</taxon>
        <taxon>Chelicerata</taxon>
        <taxon>Arachnida</taxon>
        <taxon>Acari</taxon>
        <taxon>Parasitiformes</taxon>
        <taxon>Ixodida</taxon>
        <taxon>Ixodoidea</taxon>
        <taxon>Ixodidae</taxon>
        <taxon>Rhipicephalinae</taxon>
        <taxon>Dermacentor</taxon>
    </lineage>
</organism>
<dbReference type="EMBL" id="CM023470">
    <property type="protein sequence ID" value="KAH7977878.1"/>
    <property type="molecule type" value="Genomic_DNA"/>
</dbReference>
<sequence>MSSCQSNCFVPRCSTGYKQWQRNIPRADKPLEKNAAVYELHFNQQFIYRHFEHIIDSEVVRLDRASPVLLLHAVPTIFPNTPFDDSKCVAQKRNTKEIVPAPRL</sequence>
<protein>
    <submittedName>
        <fullName evidence="1">Uncharacterized protein</fullName>
    </submittedName>
</protein>
<comment type="caution">
    <text evidence="1">The sequence shown here is derived from an EMBL/GenBank/DDBJ whole genome shotgun (WGS) entry which is preliminary data.</text>
</comment>
<evidence type="ECO:0000313" key="2">
    <source>
        <dbReference type="Proteomes" id="UP000821865"/>
    </source>
</evidence>
<dbReference type="Proteomes" id="UP000821865">
    <property type="component" value="Chromosome 1"/>
</dbReference>
<name>A0ACB8DUD1_DERSI</name>
<proteinExistence type="predicted"/>
<gene>
    <name evidence="1" type="ORF">HPB49_003830</name>
</gene>
<keyword evidence="2" id="KW-1185">Reference proteome</keyword>
<reference evidence="1" key="1">
    <citation type="submission" date="2020-05" db="EMBL/GenBank/DDBJ databases">
        <title>Large-scale comparative analyses of tick genomes elucidate their genetic diversity and vector capacities.</title>
        <authorList>
            <person name="Jia N."/>
            <person name="Wang J."/>
            <person name="Shi W."/>
            <person name="Du L."/>
            <person name="Sun Y."/>
            <person name="Zhan W."/>
            <person name="Jiang J."/>
            <person name="Wang Q."/>
            <person name="Zhang B."/>
            <person name="Ji P."/>
            <person name="Sakyi L.B."/>
            <person name="Cui X."/>
            <person name="Yuan T."/>
            <person name="Jiang B."/>
            <person name="Yang W."/>
            <person name="Lam T.T.-Y."/>
            <person name="Chang Q."/>
            <person name="Ding S."/>
            <person name="Wang X."/>
            <person name="Zhu J."/>
            <person name="Ruan X."/>
            <person name="Zhao L."/>
            <person name="Wei J."/>
            <person name="Que T."/>
            <person name="Du C."/>
            <person name="Cheng J."/>
            <person name="Dai P."/>
            <person name="Han X."/>
            <person name="Huang E."/>
            <person name="Gao Y."/>
            <person name="Liu J."/>
            <person name="Shao H."/>
            <person name="Ye R."/>
            <person name="Li L."/>
            <person name="Wei W."/>
            <person name="Wang X."/>
            <person name="Wang C."/>
            <person name="Yang T."/>
            <person name="Huo Q."/>
            <person name="Li W."/>
            <person name="Guo W."/>
            <person name="Chen H."/>
            <person name="Zhou L."/>
            <person name="Ni X."/>
            <person name="Tian J."/>
            <person name="Zhou Y."/>
            <person name="Sheng Y."/>
            <person name="Liu T."/>
            <person name="Pan Y."/>
            <person name="Xia L."/>
            <person name="Li J."/>
            <person name="Zhao F."/>
            <person name="Cao W."/>
        </authorList>
    </citation>
    <scope>NUCLEOTIDE SEQUENCE</scope>
    <source>
        <strain evidence="1">Dsil-2018</strain>
    </source>
</reference>
<accession>A0ACB8DUD1</accession>
<evidence type="ECO:0000313" key="1">
    <source>
        <dbReference type="EMBL" id="KAH7977878.1"/>
    </source>
</evidence>